<dbReference type="Proteomes" id="UP001221413">
    <property type="component" value="Unassembled WGS sequence"/>
</dbReference>
<feature type="domain" description="Gryzun putative trafficking through Golgi" evidence="2">
    <location>
        <begin position="645"/>
        <end position="1232"/>
    </location>
</feature>
<evidence type="ECO:0008006" key="6">
    <source>
        <dbReference type="Google" id="ProtNLM"/>
    </source>
</evidence>
<evidence type="ECO:0000256" key="1">
    <source>
        <dbReference type="SAM" id="MobiDB-lite"/>
    </source>
</evidence>
<protein>
    <recommendedName>
        <fullName evidence="6">Trafficking protein particle complex subunit 11 domain-containing protein</fullName>
    </recommendedName>
</protein>
<reference evidence="4" key="1">
    <citation type="submission" date="2023-01" db="EMBL/GenBank/DDBJ databases">
        <title>The chitinases involved in constricting ring structure development in the nematode-trapping fungus Drechslerella dactyloides.</title>
        <authorList>
            <person name="Wang R."/>
            <person name="Zhang L."/>
            <person name="Tang P."/>
            <person name="Li S."/>
            <person name="Liang L."/>
        </authorList>
    </citation>
    <scope>NUCLEOTIDE SEQUENCE</scope>
    <source>
        <strain evidence="4">YMF1.00031</strain>
    </source>
</reference>
<feature type="region of interest" description="Disordered" evidence="1">
    <location>
        <begin position="106"/>
        <end position="131"/>
    </location>
</feature>
<gene>
    <name evidence="4" type="ORF">Dda_5134</name>
</gene>
<accession>A0AAD6IZZ3</accession>
<dbReference type="InterPro" id="IPR021773">
    <property type="entry name" value="TPC11"/>
</dbReference>
<comment type="caution">
    <text evidence="4">The sequence shown here is derived from an EMBL/GenBank/DDBJ whole genome shotgun (WGS) entry which is preliminary data.</text>
</comment>
<dbReference type="PANTHER" id="PTHR14374">
    <property type="entry name" value="FOIE GRAS"/>
    <property type="match status" value="1"/>
</dbReference>
<organism evidence="4 5">
    <name type="scientific">Drechslerella dactyloides</name>
    <name type="common">Nematode-trapping fungus</name>
    <name type="synonym">Arthrobotrys dactyloides</name>
    <dbReference type="NCBI Taxonomy" id="74499"/>
    <lineage>
        <taxon>Eukaryota</taxon>
        <taxon>Fungi</taxon>
        <taxon>Dikarya</taxon>
        <taxon>Ascomycota</taxon>
        <taxon>Pezizomycotina</taxon>
        <taxon>Orbiliomycetes</taxon>
        <taxon>Orbiliales</taxon>
        <taxon>Orbiliaceae</taxon>
        <taxon>Drechslerella</taxon>
    </lineage>
</organism>
<dbReference type="PANTHER" id="PTHR14374:SF0">
    <property type="entry name" value="TRAFFICKING PROTEIN PARTICLE COMPLEX SUBUNIT 11"/>
    <property type="match status" value="1"/>
</dbReference>
<dbReference type="Pfam" id="PF11817">
    <property type="entry name" value="Foie-gras_1"/>
    <property type="match status" value="1"/>
</dbReference>
<evidence type="ECO:0000259" key="2">
    <source>
        <dbReference type="Pfam" id="PF07919"/>
    </source>
</evidence>
<evidence type="ECO:0000313" key="5">
    <source>
        <dbReference type="Proteomes" id="UP001221413"/>
    </source>
</evidence>
<evidence type="ECO:0000313" key="4">
    <source>
        <dbReference type="EMBL" id="KAJ6259497.1"/>
    </source>
</evidence>
<name>A0AAD6IZZ3_DREDA</name>
<dbReference type="InterPro" id="IPR012880">
    <property type="entry name" value="Gryzun"/>
</dbReference>
<proteinExistence type="predicted"/>
<keyword evidence="5" id="KW-1185">Reference proteome</keyword>
<dbReference type="AlphaFoldDB" id="A0AAD6IZZ3"/>
<evidence type="ECO:0000259" key="3">
    <source>
        <dbReference type="Pfam" id="PF11817"/>
    </source>
</evidence>
<dbReference type="Pfam" id="PF07919">
    <property type="entry name" value="Gryzun"/>
    <property type="match status" value="1"/>
</dbReference>
<sequence>MEAYPPEYFTTPLPLLIVAGLGEPDSHTALPPYPLLENATLISCDEPLVTSQVGEDLLQWFIRSSADASWRGTVKRGGRPPNSSAFRVAAVGRLWTLPLDEQNFGLPPRKANPPFSDSGASSPMPELMSPRTPTGSGFLRRPLHSPISPLTPDSPLYPDGVFSHIWLRKHLYLQPCAFVSFHEFAVVPSDQEEAVDRALANSINEMKKILSSDPRKIKFAVVLIAQKTLLEAPSLENRFALVRRLTGLDTKSSLFFLPARASSVELQQMVKSIQLALAPSAIEFYRELSKHARRKRSRSSVPAATVPPSSMSQTLSNTGWTVRYEMKLALFGEFRGEMDVAVRHYETAYEALLEVFETTNNWGPRWNDIRLLADIISARMIRCYVYFENGTLAARRWESHRRRMADILDRKGAGTSTYGWAAWQTRWAAIMATIVHASRMFTPDQKATDIPAIYAPIDRSIKVDERVSAIEHLHHAGFYWLMAVTYSKLYKRRVDRLPESDSPVDLYLVSGPEEEQAVDHTSTTISYLNAAATIFQEKGQPRLRARVLYDMACLEMTRENWQLALDSLKQSLRVFRSDRWTPDVLQETLSRVRECGLRIPDASSVVAASLELHSKVLSGGNKPLDIASSLREIEGGVEGVTTLALRAPDILPVISANYAFLATEVSVGETAISQLVLTSLARPDSSPLVISEVAVEYKGCLKPIIIHHRASESSADYQDLKTSLKEVSPEDGKKPFIEGTADLSLNAGQTKILELSSQLREHGDARAVAITLTIRGDGYDVDLMIDIDDYNPLLLKTKKVHFWRQTDAGLIKVPLKTHRPMYLKILPRPPRLMVNILRLDDPVYIGEPIKVGLGVVNEEDEEVDARMKIRILGYPDESMLPSHGLILRSCANVSSVPLITWDATDTMEATEDDPETPYELGRIAPSGETQRSFTIPSAILEAEVSLEVISLYVLTSDPETQISKSIKLPPFHVRRPFRTKFDFSPSVHPKPWLNLFRLSESQAEYEAHDDVSKGLSQRWVFKCQMSLMEEQPLILGSFSCDVSSVQGGIACQLSRADNFKEEDQELKADSIVEIIYMLEVTKHALEDRRSSDVDLDLRIKWKRPDGNLVETPLAVPRLLIPGNEPQASEYVSDTNSVLLTYTLENPTLHVLTFNVSMEPNETFLFEGSKQPTLQLMPLSRHVMEFKIYPRIRHDWIKATLRVVDKYYNKNLRIAATDGVRAADKGGLLVWIP</sequence>
<feature type="domain" description="Trafficking protein particle complex subunit 11" evidence="3">
    <location>
        <begin position="365"/>
        <end position="614"/>
    </location>
</feature>
<dbReference type="EMBL" id="JAQGDS010000006">
    <property type="protein sequence ID" value="KAJ6259497.1"/>
    <property type="molecule type" value="Genomic_DNA"/>
</dbReference>